<dbReference type="InterPro" id="IPR018200">
    <property type="entry name" value="USP_CS"/>
</dbReference>
<dbReference type="Pfam" id="PF06337">
    <property type="entry name" value="DUSP"/>
    <property type="match status" value="1"/>
</dbReference>
<reference evidence="12 13" key="1">
    <citation type="submission" date="2019-06" db="EMBL/GenBank/DDBJ databases">
        <title>A chromosomal-level reference genome of Carpinus fangiana (Coryloideae, Betulaceae).</title>
        <authorList>
            <person name="Yang X."/>
            <person name="Wang Z."/>
            <person name="Zhang L."/>
            <person name="Hao G."/>
            <person name="Liu J."/>
            <person name="Yang Y."/>
        </authorList>
    </citation>
    <scope>NUCLEOTIDE SEQUENCE [LARGE SCALE GENOMIC DNA]</scope>
    <source>
        <strain evidence="12">Cfa_2016G</strain>
        <tissue evidence="12">Leaf</tissue>
    </source>
</reference>
<protein>
    <recommendedName>
        <fullName evidence="3">ubiquitinyl hydrolase 1</fullName>
        <ecNumber evidence="3">3.4.19.12</ecNumber>
    </recommendedName>
</protein>
<evidence type="ECO:0000256" key="6">
    <source>
        <dbReference type="ARBA" id="ARBA00022801"/>
    </source>
</evidence>
<dbReference type="Gene3D" id="3.30.2230.10">
    <property type="entry name" value="DUSP-like"/>
    <property type="match status" value="1"/>
</dbReference>
<feature type="domain" description="USP" evidence="10">
    <location>
        <begin position="478"/>
        <end position="1239"/>
    </location>
</feature>
<feature type="compositionally biased region" description="Polar residues" evidence="9">
    <location>
        <begin position="985"/>
        <end position="999"/>
    </location>
</feature>
<dbReference type="Gene3D" id="3.90.70.10">
    <property type="entry name" value="Cysteine proteinases"/>
    <property type="match status" value="2"/>
</dbReference>
<dbReference type="InterPro" id="IPR038765">
    <property type="entry name" value="Papain-like_cys_pep_sf"/>
</dbReference>
<keyword evidence="5" id="KW-0833">Ubl conjugation pathway</keyword>
<dbReference type="EC" id="3.4.19.12" evidence="3"/>
<evidence type="ECO:0000256" key="3">
    <source>
        <dbReference type="ARBA" id="ARBA00012759"/>
    </source>
</evidence>
<dbReference type="CDD" id="cd02674">
    <property type="entry name" value="Peptidase_C19R"/>
    <property type="match status" value="1"/>
</dbReference>
<dbReference type="PANTHER" id="PTHR21646:SF24">
    <property type="entry name" value="UBIQUITIN CARBOXYL-TERMINAL HYDROLASE"/>
    <property type="match status" value="1"/>
</dbReference>
<comment type="catalytic activity">
    <reaction evidence="1">
        <text>Thiol-dependent hydrolysis of ester, thioester, amide, peptide and isopeptide bonds formed by the C-terminal Gly of ubiquitin (a 76-residue protein attached to proteins as an intracellular targeting signal).</text>
        <dbReference type="EC" id="3.4.19.12"/>
    </reaction>
</comment>
<feature type="region of interest" description="Disordered" evidence="9">
    <location>
        <begin position="928"/>
        <end position="1016"/>
    </location>
</feature>
<dbReference type="InterPro" id="IPR028889">
    <property type="entry name" value="USP"/>
</dbReference>
<evidence type="ECO:0000259" key="11">
    <source>
        <dbReference type="PROSITE" id="PS51283"/>
    </source>
</evidence>
<evidence type="ECO:0000256" key="9">
    <source>
        <dbReference type="SAM" id="MobiDB-lite"/>
    </source>
</evidence>
<gene>
    <name evidence="12" type="ORF">FH972_023853</name>
</gene>
<evidence type="ECO:0000256" key="4">
    <source>
        <dbReference type="ARBA" id="ARBA00022670"/>
    </source>
</evidence>
<dbReference type="OrthoDB" id="952271at2759"/>
<feature type="region of interest" description="Disordered" evidence="9">
    <location>
        <begin position="168"/>
        <end position="188"/>
    </location>
</feature>
<dbReference type="InterPro" id="IPR050185">
    <property type="entry name" value="Ub_carboxyl-term_hydrolase"/>
</dbReference>
<feature type="compositionally biased region" description="Polar residues" evidence="9">
    <location>
        <begin position="1"/>
        <end position="11"/>
    </location>
</feature>
<dbReference type="PROSITE" id="PS00972">
    <property type="entry name" value="USP_1"/>
    <property type="match status" value="1"/>
</dbReference>
<feature type="region of interest" description="Disordered" evidence="9">
    <location>
        <begin position="1"/>
        <end position="94"/>
    </location>
</feature>
<comment type="function">
    <text evidence="8">Recognizes and hydrolyzes the peptide bond at the C-terminal Gly of ubiquitin. Involved in the processing of poly-ubiquitin precursors as well as that of ubiquitinated proteins.</text>
</comment>
<evidence type="ECO:0000256" key="5">
    <source>
        <dbReference type="ARBA" id="ARBA00022786"/>
    </source>
</evidence>
<proteinExistence type="inferred from homology"/>
<feature type="compositionally biased region" description="Polar residues" evidence="9">
    <location>
        <begin position="860"/>
        <end position="869"/>
    </location>
</feature>
<evidence type="ECO:0000256" key="8">
    <source>
        <dbReference type="ARBA" id="ARBA00037450"/>
    </source>
</evidence>
<feature type="compositionally biased region" description="Low complexity" evidence="9">
    <location>
        <begin position="1869"/>
        <end position="1899"/>
    </location>
</feature>
<feature type="region of interest" description="Disordered" evidence="9">
    <location>
        <begin position="1371"/>
        <end position="1417"/>
    </location>
</feature>
<keyword evidence="6" id="KW-0378">Hydrolase</keyword>
<evidence type="ECO:0000256" key="2">
    <source>
        <dbReference type="ARBA" id="ARBA00009085"/>
    </source>
</evidence>
<feature type="region of interest" description="Disordered" evidence="9">
    <location>
        <begin position="1859"/>
        <end position="1899"/>
    </location>
</feature>
<comment type="caution">
    <text evidence="12">The sequence shown here is derived from an EMBL/GenBank/DDBJ whole genome shotgun (WGS) entry which is preliminary data.</text>
</comment>
<feature type="compositionally biased region" description="Basic and acidic residues" evidence="9">
    <location>
        <begin position="837"/>
        <end position="847"/>
    </location>
</feature>
<dbReference type="GO" id="GO:0016579">
    <property type="term" value="P:protein deubiquitination"/>
    <property type="evidence" value="ECO:0007669"/>
    <property type="project" value="InterPro"/>
</dbReference>
<dbReference type="PANTHER" id="PTHR21646">
    <property type="entry name" value="UBIQUITIN CARBOXYL-TERMINAL HYDROLASE"/>
    <property type="match status" value="1"/>
</dbReference>
<dbReference type="PROSITE" id="PS00973">
    <property type="entry name" value="USP_2"/>
    <property type="match status" value="1"/>
</dbReference>
<dbReference type="SUPFAM" id="SSF143791">
    <property type="entry name" value="DUSP-like"/>
    <property type="match status" value="1"/>
</dbReference>
<keyword evidence="4" id="KW-0645">Protease</keyword>
<dbReference type="GO" id="GO:0006508">
    <property type="term" value="P:proteolysis"/>
    <property type="evidence" value="ECO:0007669"/>
    <property type="project" value="UniProtKB-KW"/>
</dbReference>
<dbReference type="GO" id="GO:0004843">
    <property type="term" value="F:cysteine-type deubiquitinase activity"/>
    <property type="evidence" value="ECO:0007669"/>
    <property type="project" value="UniProtKB-EC"/>
</dbReference>
<evidence type="ECO:0000256" key="7">
    <source>
        <dbReference type="ARBA" id="ARBA00022807"/>
    </source>
</evidence>
<dbReference type="PROSITE" id="PS50235">
    <property type="entry name" value="USP_3"/>
    <property type="match status" value="1"/>
</dbReference>
<evidence type="ECO:0000256" key="1">
    <source>
        <dbReference type="ARBA" id="ARBA00000707"/>
    </source>
</evidence>
<keyword evidence="13" id="KW-1185">Reference proteome</keyword>
<keyword evidence="7" id="KW-0788">Thiol protease</keyword>
<name>A0A5N6KYW1_9ROSI</name>
<dbReference type="PROSITE" id="PS51283">
    <property type="entry name" value="DUSP"/>
    <property type="match status" value="1"/>
</dbReference>
<feature type="domain" description="DUSP" evidence="11">
    <location>
        <begin position="124"/>
        <end position="252"/>
    </location>
</feature>
<dbReference type="Proteomes" id="UP000327013">
    <property type="component" value="Unassembled WGS sequence"/>
</dbReference>
<dbReference type="EMBL" id="VIBQ01000014">
    <property type="protein sequence ID" value="KAB8349840.1"/>
    <property type="molecule type" value="Genomic_DNA"/>
</dbReference>
<feature type="compositionally biased region" description="Low complexity" evidence="9">
    <location>
        <begin position="1257"/>
        <end position="1287"/>
    </location>
</feature>
<dbReference type="InterPro" id="IPR001394">
    <property type="entry name" value="Peptidase_C19_UCH"/>
</dbReference>
<feature type="compositionally biased region" description="Polar residues" evidence="9">
    <location>
        <begin position="62"/>
        <end position="73"/>
    </location>
</feature>
<evidence type="ECO:0000259" key="10">
    <source>
        <dbReference type="PROSITE" id="PS50235"/>
    </source>
</evidence>
<comment type="similarity">
    <text evidence="2">Belongs to the peptidase C19 family.</text>
</comment>
<feature type="compositionally biased region" description="Basic and acidic residues" evidence="9">
    <location>
        <begin position="172"/>
        <end position="188"/>
    </location>
</feature>
<evidence type="ECO:0000313" key="12">
    <source>
        <dbReference type="EMBL" id="KAB8349840.1"/>
    </source>
</evidence>
<organism evidence="12 13">
    <name type="scientific">Carpinus fangiana</name>
    <dbReference type="NCBI Taxonomy" id="176857"/>
    <lineage>
        <taxon>Eukaryota</taxon>
        <taxon>Viridiplantae</taxon>
        <taxon>Streptophyta</taxon>
        <taxon>Embryophyta</taxon>
        <taxon>Tracheophyta</taxon>
        <taxon>Spermatophyta</taxon>
        <taxon>Magnoliopsida</taxon>
        <taxon>eudicotyledons</taxon>
        <taxon>Gunneridae</taxon>
        <taxon>Pentapetalae</taxon>
        <taxon>rosids</taxon>
        <taxon>fabids</taxon>
        <taxon>Fagales</taxon>
        <taxon>Betulaceae</taxon>
        <taxon>Carpinus</taxon>
    </lineage>
</organism>
<feature type="compositionally biased region" description="Low complexity" evidence="9">
    <location>
        <begin position="955"/>
        <end position="967"/>
    </location>
</feature>
<feature type="region of interest" description="Disordered" evidence="9">
    <location>
        <begin position="828"/>
        <end position="877"/>
    </location>
</feature>
<feature type="region of interest" description="Disordered" evidence="9">
    <location>
        <begin position="1256"/>
        <end position="1317"/>
    </location>
</feature>
<dbReference type="InterPro" id="IPR035927">
    <property type="entry name" value="DUSP-like_sf"/>
</dbReference>
<accession>A0A5N6KYW1</accession>
<feature type="region of interest" description="Disordered" evidence="9">
    <location>
        <begin position="445"/>
        <end position="473"/>
    </location>
</feature>
<sequence>MGGIANNTDTANGDAPDQLSSPPSVSDDVRRLGLGRSSSPAKRSLSQRDEDDDHYDTVPRSPVNSDTTPTKLSHIQHVSPMPSRTKPIDQRPETRRVPSVDMLAGEKIVASSPPPLSTERQPLPTFDEQVMQVKKVWMEFNSSSAEGLEGHLISSAWLARVLSRTTDGADESFDKSAREGDIGPVDNRDLLPSAVQSDLADLTDVAGRPFVPLKPGLTMGNNFEILPKEAWNMIVGWYGLAEGSPVITRYMHNTAADGTLENLLFELYPPLFTIQKIAPQNRGLDSLKDQGAPAVRLVASRSEGFQRFLGQAKERAAIETNTKVRVWKVIETLAAESGAPSGLVTPIASRNASPVRSSEVPALPKLLVSLDTLTALVEGQDRELVDVKDETDNPKYNGSLSVGTLGFMETQTLILEEGLKTGEKGTFLSDKGRLKKGLLSTRDTSKLSLNSDDGRRSPTPGIMTRGRHKKRVRGKGSIGLQNLGNTCYMNSALQCIRGVEELTIYFLAEAYKADLNTNNPLGHNGNMAKSYAGLIAQFYESNSSFSPRNFRTAVGRCQPLFSGYGQQDSQEFLSFLIDALHEDLNRIQKKPYIENPDSDDKLVHDPEYVRELGETYRSNHAKRNASIAMDLFTGFYKNTMVCPECDKVSVTFDPYAQVTLQIPVENSLQHELFFAPADGPPIMIDLDIDYNSSIKQVKEYVAARVPGIDPKCLVVAEEYNHKFYKLFDDREVLSEANIAEKDIMWVFELDAPPTNVAAKKQRAVYASEDVPSMTSPVADLMAVPVLHKSDSGLTMSPTLVLFTREEAQDEDKMLRKLLRRIQTMTTRDLNEDETLNEDNKEDGREESDAVMTSEEDASSDDPNVQAQSIDSEDDVVDVKMREVTADSEKKLLSSKAPSRFLDPDFFIDNSLRNMFDIRFIKGLREIIPTNVPSSGSMPRDAESLQSRLMKRQPQRRQSSVSSKSIRSWRQRPDDDSSEDELAEPNTRNSSENSANTLLADSSDEDDAMPPPIPRRAPLITRKPVAADPYLVRLGECIILDWNSDAFDGLFRGRGKNDLRGLYTNQANLIEKLSDPALEDKRERLLRRKRQGVTLQECFTETARSEILSEDNAWYCNRCKEMRRATKTLELWTAPDILIVHLKRFNMQSRWRDKIDAKVDFPIEGLDLAGKVGLPEDKSLVYDLFAVDKHFGGLGGGHYTAVAKNFMDGRWYDYNDSSVCAVNPDVAVDKSAYLLFYRRRTDGPLGPQYLQDLVNQTSGESLTRSSSESGEGQRLGGPSSPSGSSNGSRAATAAHQPAQTLGAHAPGASGGSGRGNQAKNANFATALDKIDSLPRADEDEGISMDADHPLPSAETGGLSVATNWSWATLDDAGRATNSDDDETLGQDDTASLGPANGSPSSDRMKQFDGDDDILDDMDDTGMLQVHHMTTPETDSFGRGLVGHVDMKHGGAADANEDEDKVHDIRLGSDGELELEGLLDELNVPLLQLLEDGQGNLRRDGRNDALLLDAAVEHHERGDAAGHADQLGHGADAALLAGGPAVLDERRGARLAAAVGPLDAKLVLQHDHVALARPVLHLLLERGAQRVERGAARRDGRVAEHADPAQAGEDALLLGRVGEAGLAADGPLEVLWGDAAAAGDLGGCGRPGQRRRAGLQVVLVGLVEEAELHERADELGEAAVAQGAAHEVAGLGDGVALAVGRAVAVRVADEVEARHAARGPGELVAERVVGRLGRGQAAAEGEEGGDLAAGAVNLVDGLDGVQVVDARVEADLVEHGDAGCLGLVVELLHLRVDVRGGDHVDLVLDGRLEDGGVEGVGNERDDDVLACDGGVEGGRVVYIDRDGLCVLDALAELAGAVNGAAGDGDGDASRSSCSPSVVPKQSSSSPQEVLKKSSSSQVILKKSSRSLQAVPKLNKRRKRRHALVGEAHLVHESADDVLCSSHDVLSTDDRSSDNRNS</sequence>
<dbReference type="InterPro" id="IPR006615">
    <property type="entry name" value="Pept_C19_DUSP"/>
</dbReference>
<dbReference type="SUPFAM" id="SSF54001">
    <property type="entry name" value="Cysteine proteinases"/>
    <property type="match status" value="1"/>
</dbReference>
<evidence type="ECO:0000313" key="13">
    <source>
        <dbReference type="Proteomes" id="UP000327013"/>
    </source>
</evidence>
<feature type="compositionally biased region" description="Acidic residues" evidence="9">
    <location>
        <begin position="1408"/>
        <end position="1417"/>
    </location>
</feature>
<dbReference type="Pfam" id="PF00443">
    <property type="entry name" value="UCH"/>
    <property type="match status" value="1"/>
</dbReference>